<feature type="region of interest" description="Disordered" evidence="1">
    <location>
        <begin position="1"/>
        <end position="26"/>
    </location>
</feature>
<comment type="caution">
    <text evidence="3">The sequence shown here is derived from an EMBL/GenBank/DDBJ whole genome shotgun (WGS) entry which is preliminary data.</text>
</comment>
<keyword evidence="4" id="KW-1185">Reference proteome</keyword>
<proteinExistence type="predicted"/>
<evidence type="ECO:0000256" key="1">
    <source>
        <dbReference type="SAM" id="MobiDB-lite"/>
    </source>
</evidence>
<dbReference type="Pfam" id="PF20516">
    <property type="entry name" value="PDDEXK_12"/>
    <property type="match status" value="1"/>
</dbReference>
<dbReference type="AlphaFoldDB" id="A0A8H5XS04"/>
<sequence>MRDHQQHHLQQHQRNHHSSDTQTRSPRLTRPMAFDISQSQVVFWLDTLPFDTAAFPAPDSCERHLKRRRSSEHSESRKRHCPISPPRSGAGYSSASPEPGVMLPSTPNKPLVKRPADDTNIDNDQTPRASTISGRGPISNAPDFRARSQSRSQSDACSHDSKRSKRSQSPTKNFPLYGPEGRRLVRASLGFTNAHTLPQALRQLIGEMRCVSAKNRIMPQRFKTELEKLPEVECFMEPLFDYMFYDDEMGAESEGLVKRAGAEELVRRASRIAERSSDCASMLSDEAAWNGLVHTPLLEMLVSDMRDAPEHKILDFMPCTTTNIDFSYHRFAESASRVDYVFRFHPKRDSTILTENASLPSRQEPQQIQPDTAPCFNWTSDRMLQQYSLGISIETKRHGGDIAKGEQQLAIWHAAQWEFLLSRAGPSAVDELGFLPGIVVQGHSWSLVITTWNQAITTVLPSVEFGSTDSTVGVLQVIAGLRKLRAWSMDTLWPWYKRNLPELRNSTADN</sequence>
<dbReference type="InterPro" id="IPR046797">
    <property type="entry name" value="PDDEXK_12"/>
</dbReference>
<dbReference type="OrthoDB" id="4161186at2759"/>
<accession>A0A8H5XS04</accession>
<dbReference type="EMBL" id="JAAOAN010000847">
    <property type="protein sequence ID" value="KAF5699110.1"/>
    <property type="molecule type" value="Genomic_DNA"/>
</dbReference>
<feature type="compositionally biased region" description="Basic residues" evidence="1">
    <location>
        <begin position="7"/>
        <end position="16"/>
    </location>
</feature>
<protein>
    <recommendedName>
        <fullName evidence="2">PD-(D/E)XK nuclease-like domain-containing protein</fullName>
    </recommendedName>
</protein>
<name>A0A8H5XS04_9HYPO</name>
<feature type="domain" description="PD-(D/E)XK nuclease-like" evidence="2">
    <location>
        <begin position="246"/>
        <end position="493"/>
    </location>
</feature>
<gene>
    <name evidence="3" type="ORF">FMUND_14901</name>
</gene>
<evidence type="ECO:0000313" key="3">
    <source>
        <dbReference type="EMBL" id="KAF5699110.1"/>
    </source>
</evidence>
<reference evidence="3 4" key="1">
    <citation type="submission" date="2020-05" db="EMBL/GenBank/DDBJ databases">
        <title>Identification and distribution of gene clusters putatively required for synthesis of sphingolipid metabolism inhibitors in phylogenetically diverse species of the filamentous fungus Fusarium.</title>
        <authorList>
            <person name="Kim H.-S."/>
            <person name="Busman M."/>
            <person name="Brown D.W."/>
            <person name="Divon H."/>
            <person name="Uhlig S."/>
            <person name="Proctor R.H."/>
        </authorList>
    </citation>
    <scope>NUCLEOTIDE SEQUENCE [LARGE SCALE GENOMIC DNA]</scope>
    <source>
        <strain evidence="3 4">NRRL 66235</strain>
    </source>
</reference>
<feature type="compositionally biased region" description="Polar residues" evidence="1">
    <location>
        <begin position="122"/>
        <end position="133"/>
    </location>
</feature>
<evidence type="ECO:0000259" key="2">
    <source>
        <dbReference type="Pfam" id="PF20516"/>
    </source>
</evidence>
<feature type="compositionally biased region" description="Basic residues" evidence="1">
    <location>
        <begin position="64"/>
        <end position="81"/>
    </location>
</feature>
<dbReference type="Proteomes" id="UP000544331">
    <property type="component" value="Unassembled WGS sequence"/>
</dbReference>
<organism evidence="3 4">
    <name type="scientific">Fusarium mundagurra</name>
    <dbReference type="NCBI Taxonomy" id="1567541"/>
    <lineage>
        <taxon>Eukaryota</taxon>
        <taxon>Fungi</taxon>
        <taxon>Dikarya</taxon>
        <taxon>Ascomycota</taxon>
        <taxon>Pezizomycotina</taxon>
        <taxon>Sordariomycetes</taxon>
        <taxon>Hypocreomycetidae</taxon>
        <taxon>Hypocreales</taxon>
        <taxon>Nectriaceae</taxon>
        <taxon>Fusarium</taxon>
        <taxon>Fusarium fujikuroi species complex</taxon>
    </lineage>
</organism>
<feature type="region of interest" description="Disordered" evidence="1">
    <location>
        <begin position="55"/>
        <end position="179"/>
    </location>
</feature>
<evidence type="ECO:0000313" key="4">
    <source>
        <dbReference type="Proteomes" id="UP000544331"/>
    </source>
</evidence>